<dbReference type="AlphaFoldDB" id="Q82VM0"/>
<dbReference type="EMBL" id="AL954747">
    <property type="protein sequence ID" value="CAD84966.1"/>
    <property type="molecule type" value="Genomic_DNA"/>
</dbReference>
<evidence type="ECO:0000256" key="1">
    <source>
        <dbReference type="ARBA" id="ARBA00004418"/>
    </source>
</evidence>
<name>Q82VM0_NITEU</name>
<evidence type="ECO:0000256" key="2">
    <source>
        <dbReference type="ARBA" id="ARBA00005182"/>
    </source>
</evidence>
<comment type="subcellular location">
    <subcellularLocation>
        <location evidence="1">Periplasm</location>
    </subcellularLocation>
</comment>
<keyword evidence="9" id="KW-1185">Reference proteome</keyword>
<evidence type="ECO:0000256" key="3">
    <source>
        <dbReference type="ARBA" id="ARBA00022679"/>
    </source>
</evidence>
<dbReference type="HOGENOM" id="CLU_040796_0_0_4"/>
<dbReference type="KEGG" id="neu:NE1055"/>
<feature type="domain" description="AlgX/AlgJ SGNH hydrolase-like" evidence="7">
    <location>
        <begin position="72"/>
        <end position="252"/>
    </location>
</feature>
<dbReference type="PhylomeDB" id="Q82VM0"/>
<dbReference type="STRING" id="228410.NE1055"/>
<sequence length="512" mass="57573">MIVRIVKRNTFIFLSVVLLSLLAVPATNIFTAPSRETIKWGEKSFLYNMDFISRWAALLLYPVGISTDSNQVIIGRDDWLFLGDLYEETRTIDRRPPSAADYVSGQEIGSAIESWNRYLSSKGVKLFRIMIGPNKGTIYPENLPIWAKPSIPNATDALLVGANTIHYVDFRSILLKSKASHSVALYYKTDTHWNALGAGIAFQAFAQQVGKVVPEIQWPPQKIYKLNRVDSRVGGDLANFLRLTTYLPDLEPVTYISSLAVETTQLDYDTGFILRQGGNPQVNAPNKPLLVQSCGALNQKKVLWLRDSFGTVMSPFMAATFSEVLQLHWAEAMKPGGKFVQLVEEWEPDYVFFTVVERASRSPWFASYPPPVLVPLGSKFKPIQTTTAVGLNHLLQGTTTNEFQIIGNDPFFDFTVSEIIKPKEVDYLSISLSCADGSQSVPLQLFWLVDKQPYFDEEHSARFLFRTGENLIDLHTLPKWDSAKSITRVRVDIDTQDSCVHFKLGNPIFGVE</sequence>
<keyword evidence="6" id="KW-0016">Alginate biosynthesis</keyword>
<dbReference type="Pfam" id="PF16822">
    <property type="entry name" value="ALGX"/>
    <property type="match status" value="1"/>
</dbReference>
<evidence type="ECO:0000256" key="6">
    <source>
        <dbReference type="ARBA" id="ARBA00022841"/>
    </source>
</evidence>
<evidence type="ECO:0000256" key="4">
    <source>
        <dbReference type="ARBA" id="ARBA00022729"/>
    </source>
</evidence>
<dbReference type="Proteomes" id="UP000001416">
    <property type="component" value="Chromosome"/>
</dbReference>
<dbReference type="CDD" id="cd14440">
    <property type="entry name" value="AlgX_N_like_3"/>
    <property type="match status" value="1"/>
</dbReference>
<dbReference type="GO" id="GO:0016740">
    <property type="term" value="F:transferase activity"/>
    <property type="evidence" value="ECO:0007669"/>
    <property type="project" value="UniProtKB-KW"/>
</dbReference>
<keyword evidence="3" id="KW-0808">Transferase</keyword>
<keyword evidence="4" id="KW-0732">Signal</keyword>
<dbReference type="GO" id="GO:0042597">
    <property type="term" value="C:periplasmic space"/>
    <property type="evidence" value="ECO:0007669"/>
    <property type="project" value="UniProtKB-SubCell"/>
</dbReference>
<evidence type="ECO:0000259" key="7">
    <source>
        <dbReference type="Pfam" id="PF16822"/>
    </source>
</evidence>
<protein>
    <recommendedName>
        <fullName evidence="7">AlgX/AlgJ SGNH hydrolase-like domain-containing protein</fullName>
    </recommendedName>
</protein>
<dbReference type="GO" id="GO:0042121">
    <property type="term" value="P:alginic acid biosynthetic process"/>
    <property type="evidence" value="ECO:0007669"/>
    <property type="project" value="UniProtKB-UniPathway"/>
</dbReference>
<gene>
    <name evidence="8" type="ordered locus">NE1055</name>
</gene>
<evidence type="ECO:0000256" key="5">
    <source>
        <dbReference type="ARBA" id="ARBA00022764"/>
    </source>
</evidence>
<keyword evidence="5" id="KW-0574">Periplasm</keyword>
<dbReference type="eggNOG" id="COG0457">
    <property type="taxonomic scope" value="Bacteria"/>
</dbReference>
<proteinExistence type="predicted"/>
<evidence type="ECO:0000313" key="8">
    <source>
        <dbReference type="EMBL" id="CAD84966.1"/>
    </source>
</evidence>
<organism evidence="8 9">
    <name type="scientific">Nitrosomonas europaea (strain ATCC 19718 / CIP 103999 / KCTC 2705 / NBRC 14298)</name>
    <dbReference type="NCBI Taxonomy" id="228410"/>
    <lineage>
        <taxon>Bacteria</taxon>
        <taxon>Pseudomonadati</taxon>
        <taxon>Pseudomonadota</taxon>
        <taxon>Betaproteobacteria</taxon>
        <taxon>Nitrosomonadales</taxon>
        <taxon>Nitrosomonadaceae</taxon>
        <taxon>Nitrosomonas</taxon>
    </lineage>
</organism>
<accession>Q82VM0</accession>
<dbReference type="InterPro" id="IPR031811">
    <property type="entry name" value="ALGX/ALGJ_SGNH-like"/>
</dbReference>
<comment type="pathway">
    <text evidence="2">Glycan biosynthesis; alginate biosynthesis.</text>
</comment>
<reference evidence="8 9" key="1">
    <citation type="journal article" date="2003" name="J. Bacteriol.">
        <title>Complete genome sequence of the ammonia-oxidizing bacterium and obligate chemolithoautotroph Nitrosomonas europaea.</title>
        <authorList>
            <person name="Chain P."/>
            <person name="Lamerdin J."/>
            <person name="Larimer F."/>
            <person name="Regala W."/>
            <person name="Land M."/>
            <person name="Hauser L."/>
            <person name="Hooper A."/>
            <person name="Klotz M."/>
            <person name="Norton J."/>
            <person name="Sayavedra-Soto L."/>
            <person name="Arciero D."/>
            <person name="Hommes N."/>
            <person name="Whittaker M."/>
            <person name="Arp D."/>
        </authorList>
    </citation>
    <scope>NUCLEOTIDE SEQUENCE [LARGE SCALE GENOMIC DNA]</scope>
    <source>
        <strain evidence="9">ATCC 19718 / CIP 103999 / KCTC 2705 / NBRC 14298</strain>
    </source>
</reference>
<evidence type="ECO:0000313" key="9">
    <source>
        <dbReference type="Proteomes" id="UP000001416"/>
    </source>
</evidence>
<dbReference type="UniPathway" id="UPA00286"/>